<reference evidence="6" key="1">
    <citation type="submission" date="2020-12" db="EMBL/GenBank/DDBJ databases">
        <title>Metabolic potential, ecology and presence of endohyphal bacteria is reflected in genomic diversity of Mucoromycotina.</title>
        <authorList>
            <person name="Muszewska A."/>
            <person name="Okrasinska A."/>
            <person name="Steczkiewicz K."/>
            <person name="Drgas O."/>
            <person name="Orlowska M."/>
            <person name="Perlinska-Lenart U."/>
            <person name="Aleksandrzak-Piekarczyk T."/>
            <person name="Szatraj K."/>
            <person name="Zielenkiewicz U."/>
            <person name="Pilsyk S."/>
            <person name="Malc E."/>
            <person name="Mieczkowski P."/>
            <person name="Kruszewska J.S."/>
            <person name="Biernat P."/>
            <person name="Pawlowska J."/>
        </authorList>
    </citation>
    <scope>NUCLEOTIDE SEQUENCE</scope>
    <source>
        <strain evidence="6">WA0000017839</strain>
    </source>
</reference>
<proteinExistence type="inferred from homology"/>
<organism evidence="6 7">
    <name type="scientific">Mucor saturninus</name>
    <dbReference type="NCBI Taxonomy" id="64648"/>
    <lineage>
        <taxon>Eukaryota</taxon>
        <taxon>Fungi</taxon>
        <taxon>Fungi incertae sedis</taxon>
        <taxon>Mucoromycota</taxon>
        <taxon>Mucoromycotina</taxon>
        <taxon>Mucoromycetes</taxon>
        <taxon>Mucorales</taxon>
        <taxon>Mucorineae</taxon>
        <taxon>Mucoraceae</taxon>
        <taxon>Mucor</taxon>
    </lineage>
</organism>
<dbReference type="Gene3D" id="2.30.30.1020">
    <property type="entry name" value="CCR4-NOT complex subunit 2/3/5, C-terminal domain"/>
    <property type="match status" value="1"/>
</dbReference>
<feature type="region of interest" description="Disordered" evidence="4">
    <location>
        <begin position="149"/>
        <end position="180"/>
    </location>
</feature>
<comment type="similarity">
    <text evidence="1">Belongs to the CNOT2/3/5 family.</text>
</comment>
<dbReference type="GO" id="GO:0000289">
    <property type="term" value="P:nuclear-transcribed mRNA poly(A) tail shortening"/>
    <property type="evidence" value="ECO:0007669"/>
    <property type="project" value="UniProtKB-ARBA"/>
</dbReference>
<keyword evidence="2" id="KW-0805">Transcription regulation</keyword>
<gene>
    <name evidence="6" type="ORF">INT47_001888</name>
</gene>
<evidence type="ECO:0000313" key="7">
    <source>
        <dbReference type="Proteomes" id="UP000603453"/>
    </source>
</evidence>
<feature type="region of interest" description="Disordered" evidence="4">
    <location>
        <begin position="1"/>
        <end position="34"/>
    </location>
</feature>
<evidence type="ECO:0000313" key="6">
    <source>
        <dbReference type="EMBL" id="KAG2209740.1"/>
    </source>
</evidence>
<dbReference type="Proteomes" id="UP000603453">
    <property type="component" value="Unassembled WGS sequence"/>
</dbReference>
<dbReference type="OrthoDB" id="25391at2759"/>
<dbReference type="Pfam" id="PF04153">
    <property type="entry name" value="NOT2_3_5_C"/>
    <property type="match status" value="1"/>
</dbReference>
<dbReference type="AlphaFoldDB" id="A0A8H7RFW4"/>
<accession>A0A8H7RFW4</accession>
<name>A0A8H7RFW4_9FUNG</name>
<evidence type="ECO:0000256" key="1">
    <source>
        <dbReference type="ARBA" id="ARBA00007682"/>
    </source>
</evidence>
<dbReference type="InterPro" id="IPR038635">
    <property type="entry name" value="CCR4-NOT_su2/3/5_C_sf"/>
</dbReference>
<feature type="domain" description="NOT2/NOT3/NOT5 C-terminal" evidence="5">
    <location>
        <begin position="225"/>
        <end position="354"/>
    </location>
</feature>
<keyword evidence="3" id="KW-0804">Transcription</keyword>
<feature type="compositionally biased region" description="Polar residues" evidence="4">
    <location>
        <begin position="20"/>
        <end position="34"/>
    </location>
</feature>
<dbReference type="PANTHER" id="PTHR23326">
    <property type="entry name" value="CCR4 NOT-RELATED"/>
    <property type="match status" value="1"/>
</dbReference>
<sequence>MFRPNTTADLNEFPALGTPPTMNRTAVTPSNNNNRLASYASTAGNGFQQQQESLMESMNDFTKGNLGSFPPIPPHQAARFNNVAANNNTELPPSSNNSQRNLAPRSFSMDEFPALRSSASPFDNAIGRESGGKPEQWLDYANLREGQQQASLGKPFSEKNDLSESWTQTRKQDELTLNDGKPTDPYGLLGLLGVIRMTDPDRSMLALGSDLTTLGLDLNTADSIYSTFISPWSDTQTLPGLNVEPGYYLPACYRNVQATPPAHQRMRTFSDEILFYVFYCMPKDIAQEAAAQELYARNWRYHKELGLWLTKETDENGRPVQAFRRTSPNALDRGVYVFFDPTTWQKVKREWTLSWDAIEERPQQPSQQVLPISSQQQQQQQSSRVMM</sequence>
<comment type="caution">
    <text evidence="6">The sequence shown here is derived from an EMBL/GenBank/DDBJ whole genome shotgun (WGS) entry which is preliminary data.</text>
</comment>
<dbReference type="InterPro" id="IPR007282">
    <property type="entry name" value="NOT2/3/5_C"/>
</dbReference>
<dbReference type="InterPro" id="IPR040168">
    <property type="entry name" value="Not2/3/5"/>
</dbReference>
<protein>
    <recommendedName>
        <fullName evidence="5">NOT2/NOT3/NOT5 C-terminal domain-containing protein</fullName>
    </recommendedName>
</protein>
<dbReference type="GO" id="GO:0030015">
    <property type="term" value="C:CCR4-NOT core complex"/>
    <property type="evidence" value="ECO:0007669"/>
    <property type="project" value="InterPro"/>
</dbReference>
<evidence type="ECO:0000259" key="5">
    <source>
        <dbReference type="Pfam" id="PF04153"/>
    </source>
</evidence>
<feature type="region of interest" description="Disordered" evidence="4">
    <location>
        <begin position="364"/>
        <end position="387"/>
    </location>
</feature>
<dbReference type="GO" id="GO:0006355">
    <property type="term" value="P:regulation of DNA-templated transcription"/>
    <property type="evidence" value="ECO:0007669"/>
    <property type="project" value="InterPro"/>
</dbReference>
<dbReference type="EMBL" id="JAEPRD010000014">
    <property type="protein sequence ID" value="KAG2209740.1"/>
    <property type="molecule type" value="Genomic_DNA"/>
</dbReference>
<evidence type="ECO:0000256" key="4">
    <source>
        <dbReference type="SAM" id="MobiDB-lite"/>
    </source>
</evidence>
<keyword evidence="7" id="KW-1185">Reference proteome</keyword>
<evidence type="ECO:0000256" key="3">
    <source>
        <dbReference type="ARBA" id="ARBA00023163"/>
    </source>
</evidence>
<evidence type="ECO:0000256" key="2">
    <source>
        <dbReference type="ARBA" id="ARBA00023015"/>
    </source>
</evidence>